<feature type="domain" description="DUF4349" evidence="2">
    <location>
        <begin position="67"/>
        <end position="284"/>
    </location>
</feature>
<sequence>MALIVSGSIIFIFTVLVLIISLLYGFAGGGSSAVNDGVVNEYDQKTTIDSSSTSSTVDSSLQLNASKIIYSGNISLYTEDYQKTFNEIGEFAVAQGGFVQNSSSSCADQTENVETNSGYLTIRVPSTKFNESMKEIETYGTVISSSINSTNISQEYQDIKGQLDNLKIEEARLQGYLNQAVSLGDLLQIESELNRVRTEIDKRTTLIKNWDTEIAYSTIYISVYEKVLGASSIVSPFSGFVQKLTEGFIASINFLLNIIAVLILLFVRLIPFVAILGIGYLIYRKVRQFKKKKNL</sequence>
<dbReference type="InterPro" id="IPR025645">
    <property type="entry name" value="DUF4349"/>
</dbReference>
<keyword evidence="1" id="KW-0812">Transmembrane</keyword>
<keyword evidence="1" id="KW-0472">Membrane</keyword>
<name>A0ABR6WRR2_9FIRM</name>
<organism evidence="3 4">
    <name type="scientific">Acetobacterium fimetarium</name>
    <dbReference type="NCBI Taxonomy" id="52691"/>
    <lineage>
        <taxon>Bacteria</taxon>
        <taxon>Bacillati</taxon>
        <taxon>Bacillota</taxon>
        <taxon>Clostridia</taxon>
        <taxon>Eubacteriales</taxon>
        <taxon>Eubacteriaceae</taxon>
        <taxon>Acetobacterium</taxon>
    </lineage>
</organism>
<evidence type="ECO:0000256" key="1">
    <source>
        <dbReference type="SAM" id="Phobius"/>
    </source>
</evidence>
<feature type="transmembrane region" description="Helical" evidence="1">
    <location>
        <begin position="254"/>
        <end position="283"/>
    </location>
</feature>
<proteinExistence type="predicted"/>
<dbReference type="Pfam" id="PF14257">
    <property type="entry name" value="DUF4349"/>
    <property type="match status" value="1"/>
</dbReference>
<evidence type="ECO:0000259" key="2">
    <source>
        <dbReference type="Pfam" id="PF14257"/>
    </source>
</evidence>
<dbReference type="Proteomes" id="UP000603234">
    <property type="component" value="Unassembled WGS sequence"/>
</dbReference>
<evidence type="ECO:0000313" key="3">
    <source>
        <dbReference type="EMBL" id="MBC3803205.1"/>
    </source>
</evidence>
<accession>A0ABR6WRR2</accession>
<gene>
    <name evidence="3" type="ORF">GH808_01935</name>
</gene>
<keyword evidence="4" id="KW-1185">Reference proteome</keyword>
<evidence type="ECO:0000313" key="4">
    <source>
        <dbReference type="Proteomes" id="UP000603234"/>
    </source>
</evidence>
<comment type="caution">
    <text evidence="3">The sequence shown here is derived from an EMBL/GenBank/DDBJ whole genome shotgun (WGS) entry which is preliminary data.</text>
</comment>
<reference evidence="3 4" key="1">
    <citation type="journal article" date="2020" name="mSystems">
        <title>Defining Genomic and Predicted Metabolic Features of the Acetobacterium Genus.</title>
        <authorList>
            <person name="Ross D.E."/>
            <person name="Marshall C.W."/>
            <person name="Gulliver D."/>
            <person name="May H.D."/>
            <person name="Norman R.S."/>
        </authorList>
    </citation>
    <scope>NUCLEOTIDE SEQUENCE [LARGE SCALE GENOMIC DNA]</scope>
    <source>
        <strain evidence="3 4">DSM 8238</strain>
    </source>
</reference>
<dbReference type="EMBL" id="WJBC01000002">
    <property type="protein sequence ID" value="MBC3803205.1"/>
    <property type="molecule type" value="Genomic_DNA"/>
</dbReference>
<feature type="transmembrane region" description="Helical" evidence="1">
    <location>
        <begin position="7"/>
        <end position="27"/>
    </location>
</feature>
<protein>
    <submittedName>
        <fullName evidence="3">DUF4349 domain-containing protein</fullName>
    </submittedName>
</protein>
<keyword evidence="1" id="KW-1133">Transmembrane helix</keyword>